<dbReference type="GO" id="GO:0045046">
    <property type="term" value="P:protein import into peroxisome membrane"/>
    <property type="evidence" value="ECO:0007669"/>
    <property type="project" value="TreeGrafter"/>
</dbReference>
<comment type="subunit">
    <text evidence="1">Interacts with PEX19.</text>
</comment>
<comment type="caution">
    <text evidence="6">The sequence shown here is derived from an EMBL/GenBank/DDBJ whole genome shotgun (WGS) entry which is preliminary data.</text>
</comment>
<evidence type="ECO:0000256" key="4">
    <source>
        <dbReference type="ARBA" id="ARBA00025338"/>
    </source>
</evidence>
<evidence type="ECO:0000256" key="3">
    <source>
        <dbReference type="ARBA" id="ARBA00022593"/>
    </source>
</evidence>
<dbReference type="AlphaFoldDB" id="A0A0Q3MT18"/>
<dbReference type="Pfam" id="PF04882">
    <property type="entry name" value="Peroxin-3"/>
    <property type="match status" value="1"/>
</dbReference>
<dbReference type="Proteomes" id="UP000051836">
    <property type="component" value="Unassembled WGS sequence"/>
</dbReference>
<reference evidence="6 7" key="1">
    <citation type="submission" date="2015-10" db="EMBL/GenBank/DDBJ databases">
        <authorList>
            <person name="Gilbert D.G."/>
        </authorList>
    </citation>
    <scope>NUCLEOTIDE SEQUENCE [LARGE SCALE GENOMIC DNA]</scope>
    <source>
        <strain evidence="6">FVVF132</strain>
    </source>
</reference>
<evidence type="ECO:0000313" key="6">
    <source>
        <dbReference type="EMBL" id="KQK85535.1"/>
    </source>
</evidence>
<evidence type="ECO:0000256" key="5">
    <source>
        <dbReference type="ARBA" id="ARBA00029630"/>
    </source>
</evidence>
<name>A0A0Q3MT18_AMAAE</name>
<dbReference type="STRING" id="12930.A0A0Q3MT18"/>
<keyword evidence="7" id="KW-1185">Reference proteome</keyword>
<keyword evidence="3" id="KW-0962">Peroxisome biogenesis</keyword>
<dbReference type="PANTHER" id="PTHR28080">
    <property type="entry name" value="PEROXISOMAL BIOGENESIS FACTOR 3"/>
    <property type="match status" value="1"/>
</dbReference>
<sequence length="89" mass="10304">MDQYPGGKTDLEELVALGVYLLGKYGQKKIREIQEREAAEYIAQARRQYHFESNQRTCNMTVLSMLPTLRDALMHQLNSESLTSLLKNR</sequence>
<organism evidence="6 7">
    <name type="scientific">Amazona aestiva</name>
    <name type="common">Blue-fronted Amazon parrot</name>
    <dbReference type="NCBI Taxonomy" id="12930"/>
    <lineage>
        <taxon>Eukaryota</taxon>
        <taxon>Metazoa</taxon>
        <taxon>Chordata</taxon>
        <taxon>Craniata</taxon>
        <taxon>Vertebrata</taxon>
        <taxon>Euteleostomi</taxon>
        <taxon>Archelosauria</taxon>
        <taxon>Archosauria</taxon>
        <taxon>Dinosauria</taxon>
        <taxon>Saurischia</taxon>
        <taxon>Theropoda</taxon>
        <taxon>Coelurosauria</taxon>
        <taxon>Aves</taxon>
        <taxon>Neognathae</taxon>
        <taxon>Neoaves</taxon>
        <taxon>Telluraves</taxon>
        <taxon>Australaves</taxon>
        <taxon>Psittaciformes</taxon>
        <taxon>Psittacidae</taxon>
        <taxon>Amazona</taxon>
    </lineage>
</organism>
<dbReference type="PANTHER" id="PTHR28080:SF1">
    <property type="entry name" value="PEROXISOMAL BIOGENESIS FACTOR 3"/>
    <property type="match status" value="1"/>
</dbReference>
<dbReference type="GO" id="GO:0005778">
    <property type="term" value="C:peroxisomal membrane"/>
    <property type="evidence" value="ECO:0007669"/>
    <property type="project" value="InterPro"/>
</dbReference>
<evidence type="ECO:0000256" key="1">
    <source>
        <dbReference type="ARBA" id="ARBA00011494"/>
    </source>
</evidence>
<dbReference type="OrthoDB" id="45930at2759"/>
<gene>
    <name evidence="6" type="ORF">AAES_39451</name>
</gene>
<comment type="function">
    <text evidence="4">Involved in peroxisome biosynthesis and integrity. Assembles membrane vesicles before the matrix proteins are translocated. As a docking factor for PEX19, is necessary for the import of peroxisomal membrane proteins in the peroxisomes.</text>
</comment>
<proteinExistence type="predicted"/>
<dbReference type="GO" id="GO:0030674">
    <property type="term" value="F:protein-macromolecule adaptor activity"/>
    <property type="evidence" value="ECO:0007669"/>
    <property type="project" value="TreeGrafter"/>
</dbReference>
<accession>A0A0Q3MT18</accession>
<protein>
    <recommendedName>
        <fullName evidence="2">Peroxisomal biogenesis factor 3</fullName>
    </recommendedName>
    <alternativeName>
        <fullName evidence="5">Peroxisomal assembly protein PEX3</fullName>
    </alternativeName>
</protein>
<evidence type="ECO:0000256" key="2">
    <source>
        <dbReference type="ARBA" id="ARBA00014294"/>
    </source>
</evidence>
<evidence type="ECO:0000313" key="7">
    <source>
        <dbReference type="Proteomes" id="UP000051836"/>
    </source>
</evidence>
<dbReference type="InterPro" id="IPR006966">
    <property type="entry name" value="Peroxin-3"/>
</dbReference>
<dbReference type="EMBL" id="LMAW01000758">
    <property type="protein sequence ID" value="KQK85535.1"/>
    <property type="molecule type" value="Genomic_DNA"/>
</dbReference>